<evidence type="ECO:0000313" key="2">
    <source>
        <dbReference type="Proteomes" id="UP000287651"/>
    </source>
</evidence>
<reference evidence="1 2" key="1">
    <citation type="journal article" date="2014" name="Agronomy (Basel)">
        <title>A Draft Genome Sequence for Ensete ventricosum, the Drought-Tolerant Tree Against Hunger.</title>
        <authorList>
            <person name="Harrison J."/>
            <person name="Moore K.A."/>
            <person name="Paszkiewicz K."/>
            <person name="Jones T."/>
            <person name="Grant M."/>
            <person name="Ambacheew D."/>
            <person name="Muzemil S."/>
            <person name="Studholme D.J."/>
        </authorList>
    </citation>
    <scope>NUCLEOTIDE SEQUENCE [LARGE SCALE GENOMIC DNA]</scope>
</reference>
<name>A0A426ZDQ9_ENSVE</name>
<proteinExistence type="predicted"/>
<evidence type="ECO:0000313" key="1">
    <source>
        <dbReference type="EMBL" id="RRT62145.1"/>
    </source>
</evidence>
<gene>
    <name evidence="1" type="ORF">B296_00038412</name>
</gene>
<sequence>MPLCGHRATGDCCRCGLAAARRACRRRPLRAGLARGLVVGGRPCMGAGHGWSPLCLCENVARMRRTILRDTISSHAV</sequence>
<protein>
    <submittedName>
        <fullName evidence="1">Uncharacterized protein</fullName>
    </submittedName>
</protein>
<dbReference type="Proteomes" id="UP000287651">
    <property type="component" value="Unassembled WGS sequence"/>
</dbReference>
<dbReference type="EMBL" id="AMZH03007102">
    <property type="protein sequence ID" value="RRT62145.1"/>
    <property type="molecule type" value="Genomic_DNA"/>
</dbReference>
<dbReference type="AlphaFoldDB" id="A0A426ZDQ9"/>
<organism evidence="1 2">
    <name type="scientific">Ensete ventricosum</name>
    <name type="common">Abyssinian banana</name>
    <name type="synonym">Musa ensete</name>
    <dbReference type="NCBI Taxonomy" id="4639"/>
    <lineage>
        <taxon>Eukaryota</taxon>
        <taxon>Viridiplantae</taxon>
        <taxon>Streptophyta</taxon>
        <taxon>Embryophyta</taxon>
        <taxon>Tracheophyta</taxon>
        <taxon>Spermatophyta</taxon>
        <taxon>Magnoliopsida</taxon>
        <taxon>Liliopsida</taxon>
        <taxon>Zingiberales</taxon>
        <taxon>Musaceae</taxon>
        <taxon>Ensete</taxon>
    </lineage>
</organism>
<comment type="caution">
    <text evidence="1">The sequence shown here is derived from an EMBL/GenBank/DDBJ whole genome shotgun (WGS) entry which is preliminary data.</text>
</comment>
<accession>A0A426ZDQ9</accession>